<comment type="caution">
    <text evidence="3">The sequence shown here is derived from an EMBL/GenBank/DDBJ whole genome shotgun (WGS) entry which is preliminary data.</text>
</comment>
<protein>
    <submittedName>
        <fullName evidence="2 3">Alpha/beta hydrolase family protein DUF2235</fullName>
    </submittedName>
</protein>
<feature type="domain" description="T6SS Phospholipase effector Tle1-like catalytic" evidence="1">
    <location>
        <begin position="323"/>
        <end position="439"/>
    </location>
</feature>
<name>A0A2S6G374_9GAMM</name>
<evidence type="ECO:0000313" key="4">
    <source>
        <dbReference type="Proteomes" id="UP000239446"/>
    </source>
</evidence>
<dbReference type="Proteomes" id="UP000239648">
    <property type="component" value="Unassembled WGS sequence"/>
</dbReference>
<evidence type="ECO:0000259" key="1">
    <source>
        <dbReference type="Pfam" id="PF09994"/>
    </source>
</evidence>
<dbReference type="InterPro" id="IPR018712">
    <property type="entry name" value="Tle1-like_cat"/>
</dbReference>
<reference evidence="2 5" key="1">
    <citation type="submission" date="2018-02" db="EMBL/GenBank/DDBJ databases">
        <title>Deep subsurface shale carbon reservoir microbial communities from Ohio and West Virginia, USA.</title>
        <authorList>
            <person name="Wrighton K."/>
        </authorList>
    </citation>
    <scope>NUCLEOTIDE SEQUENCE [LARGE SCALE GENOMIC DNA]</scope>
    <source>
        <strain evidence="2 5">UTICA-S1B6</strain>
    </source>
</reference>
<evidence type="ECO:0000313" key="3">
    <source>
        <dbReference type="EMBL" id="PPK52888.1"/>
    </source>
</evidence>
<dbReference type="Proteomes" id="UP000239446">
    <property type="component" value="Unassembled WGS sequence"/>
</dbReference>
<dbReference type="Pfam" id="PF09994">
    <property type="entry name" value="T6SS_Tle1-like_cat"/>
    <property type="match status" value="1"/>
</dbReference>
<feature type="non-terminal residue" evidence="3">
    <location>
        <position position="1"/>
    </location>
</feature>
<dbReference type="PANTHER" id="PTHR33840">
    <property type="match status" value="1"/>
</dbReference>
<evidence type="ECO:0000313" key="2">
    <source>
        <dbReference type="EMBL" id="PPK50267.1"/>
    </source>
</evidence>
<organism evidence="3 4">
    <name type="scientific">Marinobacter persicus</name>
    <dbReference type="NCBI Taxonomy" id="930118"/>
    <lineage>
        <taxon>Bacteria</taxon>
        <taxon>Pseudomonadati</taxon>
        <taxon>Pseudomonadota</taxon>
        <taxon>Gammaproteobacteria</taxon>
        <taxon>Pseudomonadales</taxon>
        <taxon>Marinobacteraceae</taxon>
        <taxon>Marinobacter</taxon>
    </lineage>
</organism>
<evidence type="ECO:0000313" key="5">
    <source>
        <dbReference type="Proteomes" id="UP000239648"/>
    </source>
</evidence>
<dbReference type="AlphaFoldDB" id="A0A2S6G374"/>
<reference evidence="3 4" key="2">
    <citation type="submission" date="2018-02" db="EMBL/GenBank/DDBJ databases">
        <title>Subsurface microbial communities from deep shales in Ohio and West Virginia, USA.</title>
        <authorList>
            <person name="Wrighton K."/>
        </authorList>
    </citation>
    <scope>NUCLEOTIDE SEQUENCE [LARGE SCALE GENOMIC DNA]</scope>
    <source>
        <strain evidence="3 4">UTICA-S1B9</strain>
    </source>
</reference>
<dbReference type="PANTHER" id="PTHR33840:SF1">
    <property type="entry name" value="TLE1 PHOSPHOLIPASE DOMAIN-CONTAINING PROTEIN"/>
    <property type="match status" value="1"/>
</dbReference>
<dbReference type="OrthoDB" id="4378831at2"/>
<dbReference type="EMBL" id="PTIU01000030">
    <property type="protein sequence ID" value="PPK52888.1"/>
    <property type="molecule type" value="Genomic_DNA"/>
</dbReference>
<proteinExistence type="predicted"/>
<keyword evidence="5" id="KW-1185">Reference proteome</keyword>
<dbReference type="EMBL" id="PTIT01000029">
    <property type="protein sequence ID" value="PPK50267.1"/>
    <property type="molecule type" value="Genomic_DNA"/>
</dbReference>
<gene>
    <name evidence="3" type="ORF">B0H24_10301</name>
    <name evidence="2" type="ORF">BY455_1291</name>
</gene>
<keyword evidence="3" id="KW-0378">Hydrolase</keyword>
<dbReference type="GO" id="GO:0016787">
    <property type="term" value="F:hydrolase activity"/>
    <property type="evidence" value="ECO:0007669"/>
    <property type="project" value="UniProtKB-KW"/>
</dbReference>
<accession>A0A2S6G374</accession>
<sequence>AGTATTVDCLPWTSKSSILSSCQVSRISGACQSTLSEKISPSSAIPHDRFSFFGSTVRKLDQQWEQREKSKTLSPCDTNLFIGTFFDGTGNNYGDSIERKDNSQSNIARLYSAYPGLSVPGVLPPQTNWQSNLADYDNFFRVYVPGVGTRFAQADDSGEGFRDKLLGGGTGRLGEVRILWCLAQVINAVHRYFLKAMLIDNEEIQKASAAGEMTAQALQLGPLRPATPANQTRRMTTTRLPRILVDWLKRLHWGIAPHMSEGSNPPQNKDPGIVKNIYVSAFGFSRGAAEARTFANWLVKLCELDARLTGKSSQGLTLAGFPVTFDFLGLFDTVASVGVANLVPLADGHSAWADAEISLAIPPNVGQCTHLVSAHENRQSFPLDSIYNDHSIASNGEEIVFPGVHSDIGGGYQPGEQGKGADNIGRDMLSRIPLAVMYRKARLAGVPFKLEQALTQDQVAFQISPETIRDFNAYIDECQVKSGETGTIVREHWRRGIEWRLNNHRAGGVTTLNSYQRASRYDQNNLASGYRRFQEELDRFSEWRGQINTRRGYRTAFEGEQADWIVHLTGGDPSAVDDWQRINELYPEFGPSSQPVSVMMDEYVHDSIAGFMPQWSGREEVIAYLRELVAKMHILDTGRYREGTRGVYLSSLERKRAKHYERTGRIPPMTDLDVGEHYLLGGGYLRFRLIYAGADDQILARLELRTGKKVIPEIASI</sequence>